<dbReference type="GO" id="GO:0006508">
    <property type="term" value="P:proteolysis"/>
    <property type="evidence" value="ECO:0007669"/>
    <property type="project" value="InterPro"/>
</dbReference>
<dbReference type="Gene3D" id="2.40.70.10">
    <property type="entry name" value="Acid Proteases"/>
    <property type="match status" value="1"/>
</dbReference>
<dbReference type="PANTHER" id="PTHR15397">
    <property type="entry name" value="SODIUM-GLUCOSE COTRANSPORTER REGULATORY PROTEIN -RELATED"/>
    <property type="match status" value="1"/>
</dbReference>
<reference evidence="2 3" key="1">
    <citation type="journal article" date="2018" name="Mol. Genet. Genomics">
        <title>The red deer Cervus elaphus genome CerEla1.0: sequencing, annotating, genes, and chromosomes.</title>
        <authorList>
            <person name="Bana N.A."/>
            <person name="Nyiri A."/>
            <person name="Nagy J."/>
            <person name="Frank K."/>
            <person name="Nagy T."/>
            <person name="Steger V."/>
            <person name="Schiller M."/>
            <person name="Lakatos P."/>
            <person name="Sugar L."/>
            <person name="Horn P."/>
            <person name="Barta E."/>
            <person name="Orosz L."/>
        </authorList>
    </citation>
    <scope>NUCLEOTIDE SEQUENCE [LARGE SCALE GENOMIC DNA]</scope>
    <source>
        <strain evidence="2">Hungarian</strain>
    </source>
</reference>
<dbReference type="InterPro" id="IPR021109">
    <property type="entry name" value="Peptidase_aspartic_dom_sf"/>
</dbReference>
<protein>
    <recommendedName>
        <fullName evidence="1">Aspartic peptidase DDI1-type domain-containing protein</fullName>
    </recommendedName>
</protein>
<organism evidence="2 3">
    <name type="scientific">Cervus elaphus hippelaphus</name>
    <name type="common">European red deer</name>
    <dbReference type="NCBI Taxonomy" id="46360"/>
    <lineage>
        <taxon>Eukaryota</taxon>
        <taxon>Metazoa</taxon>
        <taxon>Chordata</taxon>
        <taxon>Craniata</taxon>
        <taxon>Vertebrata</taxon>
        <taxon>Euteleostomi</taxon>
        <taxon>Mammalia</taxon>
        <taxon>Eutheria</taxon>
        <taxon>Laurasiatheria</taxon>
        <taxon>Artiodactyla</taxon>
        <taxon>Ruminantia</taxon>
        <taxon>Pecora</taxon>
        <taxon>Cervidae</taxon>
        <taxon>Cervinae</taxon>
        <taxon>Cervus</taxon>
    </lineage>
</organism>
<comment type="caution">
    <text evidence="2">The sequence shown here is derived from an EMBL/GenBank/DDBJ whole genome shotgun (WGS) entry which is preliminary data.</text>
</comment>
<dbReference type="Proteomes" id="UP000242450">
    <property type="component" value="Chromosome 14"/>
</dbReference>
<gene>
    <name evidence="2" type="ORF">Celaphus_00011183</name>
</gene>
<dbReference type="GO" id="GO:0004190">
    <property type="term" value="F:aspartic-type endopeptidase activity"/>
    <property type="evidence" value="ECO:0007669"/>
    <property type="project" value="InterPro"/>
</dbReference>
<name>A0A212CRY8_CEREH</name>
<dbReference type="OrthoDB" id="1047367at2759"/>
<evidence type="ECO:0000313" key="2">
    <source>
        <dbReference type="EMBL" id="OWK08614.1"/>
    </source>
</evidence>
<evidence type="ECO:0000313" key="3">
    <source>
        <dbReference type="Proteomes" id="UP000242450"/>
    </source>
</evidence>
<dbReference type="EMBL" id="MKHE01000014">
    <property type="protein sequence ID" value="OWK08614.1"/>
    <property type="molecule type" value="Genomic_DNA"/>
</dbReference>
<feature type="domain" description="Aspartic peptidase DDI1-type" evidence="1">
    <location>
        <begin position="1"/>
        <end position="42"/>
    </location>
</feature>
<proteinExistence type="predicted"/>
<sequence length="124" mass="13789">MLCINCEVNGHPVKVFVDSGAQIIIMNQACAEICNIMRLVDYWTGMLKWHQCSIDLKKNVLMRSTTGSQTIFLPEGELPECTQLAYGASDPDSIEPKVVKTLKASAEFQITFRNERTSSSTGPF</sequence>
<dbReference type="InterPro" id="IPR019103">
    <property type="entry name" value="Peptidase_aspartic_DDI1-type"/>
</dbReference>
<dbReference type="PANTHER" id="PTHR15397:SF3">
    <property type="entry name" value="DNA DAMAGE INDUCIBLE 1 HOMOLOG 2"/>
    <property type="match status" value="1"/>
</dbReference>
<dbReference type="Pfam" id="PF09668">
    <property type="entry name" value="Asp_protease"/>
    <property type="match status" value="1"/>
</dbReference>
<accession>A0A212CRY8</accession>
<dbReference type="AlphaFoldDB" id="A0A212CRY8"/>
<evidence type="ECO:0000259" key="1">
    <source>
        <dbReference type="Pfam" id="PF09668"/>
    </source>
</evidence>
<keyword evidence="3" id="KW-1185">Reference proteome</keyword>
<dbReference type="SUPFAM" id="SSF50630">
    <property type="entry name" value="Acid proteases"/>
    <property type="match status" value="1"/>
</dbReference>